<protein>
    <submittedName>
        <fullName evidence="1">HEXXH motif-containing putative peptide modification protein</fullName>
    </submittedName>
</protein>
<comment type="caution">
    <text evidence="1">The sequence shown here is derived from an EMBL/GenBank/DDBJ whole genome shotgun (WGS) entry which is preliminary data.</text>
</comment>
<dbReference type="NCBIfam" id="TIGR04267">
    <property type="entry name" value="mod_HExxH"/>
    <property type="match status" value="1"/>
</dbReference>
<reference evidence="1 2" key="1">
    <citation type="submission" date="2024-09" db="EMBL/GenBank/DDBJ databases">
        <title>The Natural Products Discovery Center: Release of the First 8490 Sequenced Strains for Exploring Actinobacteria Biosynthetic Diversity.</title>
        <authorList>
            <person name="Kalkreuter E."/>
            <person name="Kautsar S.A."/>
            <person name="Yang D."/>
            <person name="Bader C.D."/>
            <person name="Teijaro C.N."/>
            <person name="Fluegel L."/>
            <person name="Davis C.M."/>
            <person name="Simpson J.R."/>
            <person name="Lauterbach L."/>
            <person name="Steele A.D."/>
            <person name="Gui C."/>
            <person name="Meng S."/>
            <person name="Li G."/>
            <person name="Viehrig K."/>
            <person name="Ye F."/>
            <person name="Su P."/>
            <person name="Kiefer A.F."/>
            <person name="Nichols A."/>
            <person name="Cepeda A.J."/>
            <person name="Yan W."/>
            <person name="Fan B."/>
            <person name="Jiang Y."/>
            <person name="Adhikari A."/>
            <person name="Zheng C.-J."/>
            <person name="Schuster L."/>
            <person name="Cowan T.M."/>
            <person name="Smanski M.J."/>
            <person name="Chevrette M.G."/>
            <person name="De Carvalho L.P.S."/>
            <person name="Shen B."/>
        </authorList>
    </citation>
    <scope>NUCLEOTIDE SEQUENCE [LARGE SCALE GENOMIC DNA]</scope>
    <source>
        <strain evidence="1 2">NPDC058753</strain>
    </source>
</reference>
<dbReference type="EMBL" id="JBHYPX010000035">
    <property type="protein sequence ID" value="MFE1353918.1"/>
    <property type="molecule type" value="Genomic_DNA"/>
</dbReference>
<name>A0ABW6GMF5_9ACTN</name>
<gene>
    <name evidence="1" type="ORF">ACFW6T_18220</name>
</gene>
<evidence type="ECO:0000313" key="1">
    <source>
        <dbReference type="EMBL" id="MFE1353918.1"/>
    </source>
</evidence>
<keyword evidence="2" id="KW-1185">Reference proteome</keyword>
<organism evidence="1 2">
    <name type="scientific">Kitasatospora phosalacinea</name>
    <dbReference type="NCBI Taxonomy" id="2065"/>
    <lineage>
        <taxon>Bacteria</taxon>
        <taxon>Bacillati</taxon>
        <taxon>Actinomycetota</taxon>
        <taxon>Actinomycetes</taxon>
        <taxon>Kitasatosporales</taxon>
        <taxon>Streptomycetaceae</taxon>
        <taxon>Kitasatospora</taxon>
    </lineage>
</organism>
<dbReference type="InterPro" id="IPR026337">
    <property type="entry name" value="AKG_HExxH"/>
</dbReference>
<accession>A0ABW6GMF5</accession>
<proteinExistence type="predicted"/>
<sequence length="337" mass="36854">MTTETVEASDYFSAAPDPEKALERRTRMHRQLVKDLGTYVRVASKVYPGAAANARTALSALDPAQRLAPLLYTIHYDLKNGLVAQDAGAVCEGLNALAFAVEAGRHVDRGFAVERIRGDAVDTAIMDLVINGDGPRDEFGRPAEMTGPDAASMAQALAWAEECLPILAEVDPPLFGEFETFVSRLRLFAGTGVRGVTSVRTFGLISLRVPDREEAAQGPLYFLDHVTHETSHLSLHSLMNVDPLIENAWEKRFAAPIRPDARPLYGIYHATFVLSRITRVFARAAASLGGAEAVRLRDVQHDRFWKGYRTVSEHAELTPAGRQVLASCRATVEEAMA</sequence>
<dbReference type="Proteomes" id="UP001599542">
    <property type="component" value="Unassembled WGS sequence"/>
</dbReference>
<dbReference type="RefSeq" id="WP_380314882.1">
    <property type="nucleotide sequence ID" value="NZ_JBHYPW010000001.1"/>
</dbReference>
<evidence type="ECO:0000313" key="2">
    <source>
        <dbReference type="Proteomes" id="UP001599542"/>
    </source>
</evidence>